<dbReference type="Pfam" id="PF08241">
    <property type="entry name" value="Methyltransf_11"/>
    <property type="match status" value="1"/>
</dbReference>
<dbReference type="OrthoDB" id="65624at2"/>
<dbReference type="AlphaFoldDB" id="D3Q0M1"/>
<keyword evidence="3" id="KW-1185">Reference proteome</keyword>
<evidence type="ECO:0000259" key="1">
    <source>
        <dbReference type="Pfam" id="PF08241"/>
    </source>
</evidence>
<dbReference type="GO" id="GO:0008757">
    <property type="term" value="F:S-adenosylmethionine-dependent methyltransferase activity"/>
    <property type="evidence" value="ECO:0007669"/>
    <property type="project" value="InterPro"/>
</dbReference>
<proteinExistence type="predicted"/>
<dbReference type="InterPro" id="IPR052356">
    <property type="entry name" value="Thiol_S-MT"/>
</dbReference>
<protein>
    <submittedName>
        <fullName evidence="2">Methyltransferase type 11</fullName>
    </submittedName>
</protein>
<dbReference type="eggNOG" id="COG2226">
    <property type="taxonomic scope" value="Bacteria"/>
</dbReference>
<name>D3Q0M1_STANL</name>
<organism evidence="2 3">
    <name type="scientific">Stackebrandtia nassauensis (strain DSM 44728 / CIP 108903 / NRRL B-16338 / NBRC 102104 / LLR-40K-21)</name>
    <dbReference type="NCBI Taxonomy" id="446470"/>
    <lineage>
        <taxon>Bacteria</taxon>
        <taxon>Bacillati</taxon>
        <taxon>Actinomycetota</taxon>
        <taxon>Actinomycetes</taxon>
        <taxon>Glycomycetales</taxon>
        <taxon>Glycomycetaceae</taxon>
        <taxon>Stackebrandtia</taxon>
    </lineage>
</organism>
<reference evidence="2 3" key="1">
    <citation type="journal article" date="2009" name="Stand. Genomic Sci.">
        <title>Complete genome sequence of Stackebrandtia nassauensis type strain (LLR-40K-21).</title>
        <authorList>
            <person name="Munk C."/>
            <person name="Lapidus A."/>
            <person name="Copeland A."/>
            <person name="Jando M."/>
            <person name="Mayilraj S."/>
            <person name="Glavina Del Rio T."/>
            <person name="Nolan M."/>
            <person name="Chen F."/>
            <person name="Lucas S."/>
            <person name="Tice H."/>
            <person name="Cheng J.F."/>
            <person name="Han C."/>
            <person name="Detter J.C."/>
            <person name="Bruce D."/>
            <person name="Goodwin L."/>
            <person name="Chain P."/>
            <person name="Pitluck S."/>
            <person name="Goker M."/>
            <person name="Ovchinikova G."/>
            <person name="Pati A."/>
            <person name="Ivanova N."/>
            <person name="Mavromatis K."/>
            <person name="Chen A."/>
            <person name="Palaniappan K."/>
            <person name="Land M."/>
            <person name="Hauser L."/>
            <person name="Chang Y.J."/>
            <person name="Jeffries C.D."/>
            <person name="Bristow J."/>
            <person name="Eisen J.A."/>
            <person name="Markowitz V."/>
            <person name="Hugenholtz P."/>
            <person name="Kyrpides N.C."/>
            <person name="Klenk H.P."/>
        </authorList>
    </citation>
    <scope>NUCLEOTIDE SEQUENCE [LARGE SCALE GENOMIC DNA]</scope>
    <source>
        <strain evidence="3">DSM 44728 / CIP 108903 / NRRL B-16338 / NBRC 102104 / LLR-40K-21</strain>
    </source>
</reference>
<keyword evidence="2" id="KW-0808">Transferase</keyword>
<keyword evidence="2" id="KW-0489">Methyltransferase</keyword>
<dbReference type="InterPro" id="IPR029063">
    <property type="entry name" value="SAM-dependent_MTases_sf"/>
</dbReference>
<dbReference type="Gene3D" id="3.40.50.150">
    <property type="entry name" value="Vaccinia Virus protein VP39"/>
    <property type="match status" value="1"/>
</dbReference>
<sequence length="188" mass="20489">MSWQSNRKRRLLADLAGTVLEIGAGRGANFGYLPSGVRWLGLEPHRRRRASLIAAASRHGRGAEVLAAPAEAIPLPDASCDAVVSTIVLCSVRDQDAALAEVRRVLRPGGRFVFLEHVAAPRGTWTRRLQRCWAPVSRRVDSGCDPARDTAAAIERSGFAWRELELFEQPFAFGLSVPFIAGRAFTAS</sequence>
<evidence type="ECO:0000313" key="3">
    <source>
        <dbReference type="Proteomes" id="UP000000844"/>
    </source>
</evidence>
<gene>
    <name evidence="2" type="ordered locus">Snas_2063</name>
</gene>
<dbReference type="PANTHER" id="PTHR45036:SF1">
    <property type="entry name" value="METHYLTRANSFERASE LIKE 7A"/>
    <property type="match status" value="1"/>
</dbReference>
<dbReference type="GO" id="GO:0032259">
    <property type="term" value="P:methylation"/>
    <property type="evidence" value="ECO:0007669"/>
    <property type="project" value="UniProtKB-KW"/>
</dbReference>
<dbReference type="Proteomes" id="UP000000844">
    <property type="component" value="Chromosome"/>
</dbReference>
<dbReference type="SUPFAM" id="SSF53335">
    <property type="entry name" value="S-adenosyl-L-methionine-dependent methyltransferases"/>
    <property type="match status" value="1"/>
</dbReference>
<dbReference type="EMBL" id="CP001778">
    <property type="protein sequence ID" value="ADD41757.1"/>
    <property type="molecule type" value="Genomic_DNA"/>
</dbReference>
<dbReference type="HOGENOM" id="CLU_037990_7_4_11"/>
<dbReference type="PANTHER" id="PTHR45036">
    <property type="entry name" value="METHYLTRANSFERASE LIKE 7B"/>
    <property type="match status" value="1"/>
</dbReference>
<dbReference type="InterPro" id="IPR013216">
    <property type="entry name" value="Methyltransf_11"/>
</dbReference>
<dbReference type="KEGG" id="sna:Snas_2063"/>
<dbReference type="STRING" id="446470.Snas_2063"/>
<dbReference type="CDD" id="cd02440">
    <property type="entry name" value="AdoMet_MTases"/>
    <property type="match status" value="1"/>
</dbReference>
<dbReference type="RefSeq" id="WP_013017328.1">
    <property type="nucleotide sequence ID" value="NC_013947.1"/>
</dbReference>
<evidence type="ECO:0000313" key="2">
    <source>
        <dbReference type="EMBL" id="ADD41757.1"/>
    </source>
</evidence>
<accession>D3Q0M1</accession>
<feature type="domain" description="Methyltransferase type 11" evidence="1">
    <location>
        <begin position="20"/>
        <end position="114"/>
    </location>
</feature>